<sequence length="112" mass="12225">MWKKKSSGMQGFGKDGTGRVLGFGSGVSKTTLMAATPYKRKDDKVERSKLELQSQMDDLKRKAIHTGVDLESAIDTCLGYSAIGNDFMKGVRVNPVGALPSRLQVYIVKVND</sequence>
<dbReference type="OrthoDB" id="1631518at2759"/>
<dbReference type="AlphaFoldDB" id="A0A835H577"/>
<dbReference type="EMBL" id="JADFTS010000008">
    <property type="protein sequence ID" value="KAF9591813.1"/>
    <property type="molecule type" value="Genomic_DNA"/>
</dbReference>
<accession>A0A835H577</accession>
<keyword evidence="2" id="KW-1185">Reference proteome</keyword>
<evidence type="ECO:0000313" key="1">
    <source>
        <dbReference type="EMBL" id="KAF9591813.1"/>
    </source>
</evidence>
<reference evidence="1 2" key="1">
    <citation type="submission" date="2020-10" db="EMBL/GenBank/DDBJ databases">
        <title>The Coptis chinensis genome and diversification of protoberbering-type alkaloids.</title>
        <authorList>
            <person name="Wang B."/>
            <person name="Shu S."/>
            <person name="Song C."/>
            <person name="Liu Y."/>
        </authorList>
    </citation>
    <scope>NUCLEOTIDE SEQUENCE [LARGE SCALE GENOMIC DNA]</scope>
    <source>
        <strain evidence="1">HL-2020</strain>
        <tissue evidence="1">Leaf</tissue>
    </source>
</reference>
<gene>
    <name evidence="1" type="ORF">IFM89_008463</name>
</gene>
<protein>
    <submittedName>
        <fullName evidence="1">Uncharacterized protein</fullName>
    </submittedName>
</protein>
<organism evidence="1 2">
    <name type="scientific">Coptis chinensis</name>
    <dbReference type="NCBI Taxonomy" id="261450"/>
    <lineage>
        <taxon>Eukaryota</taxon>
        <taxon>Viridiplantae</taxon>
        <taxon>Streptophyta</taxon>
        <taxon>Embryophyta</taxon>
        <taxon>Tracheophyta</taxon>
        <taxon>Spermatophyta</taxon>
        <taxon>Magnoliopsida</taxon>
        <taxon>Ranunculales</taxon>
        <taxon>Ranunculaceae</taxon>
        <taxon>Coptidoideae</taxon>
        <taxon>Coptis</taxon>
    </lineage>
</organism>
<dbReference type="Proteomes" id="UP000631114">
    <property type="component" value="Unassembled WGS sequence"/>
</dbReference>
<evidence type="ECO:0000313" key="2">
    <source>
        <dbReference type="Proteomes" id="UP000631114"/>
    </source>
</evidence>
<proteinExistence type="predicted"/>
<comment type="caution">
    <text evidence="1">The sequence shown here is derived from an EMBL/GenBank/DDBJ whole genome shotgun (WGS) entry which is preliminary data.</text>
</comment>
<name>A0A835H577_9MAGN</name>